<sequence>LPWVVESYQSLRVQWYWQPASSSSSRGRVPLNPSVSTEEKAVITRPWGSRIEFVQGAYGNLRLINVSIDDAGQYSCEAAYPARLPPVVYTLKIRGELFVPIYK</sequence>
<proteinExistence type="predicted"/>
<reference evidence="1" key="1">
    <citation type="submission" date="2017-02" db="UniProtKB">
        <authorList>
            <consortium name="WormBaseParasite"/>
        </authorList>
    </citation>
    <scope>IDENTIFICATION</scope>
</reference>
<dbReference type="SUPFAM" id="SSF48726">
    <property type="entry name" value="Immunoglobulin"/>
    <property type="match status" value="1"/>
</dbReference>
<dbReference type="InterPro" id="IPR036179">
    <property type="entry name" value="Ig-like_dom_sf"/>
</dbReference>
<evidence type="ECO:0000313" key="1">
    <source>
        <dbReference type="WBParaSite" id="TTAC_0000585301-mRNA-1"/>
    </source>
</evidence>
<dbReference type="STRING" id="6205.A0A0R3WYL3"/>
<dbReference type="Gene3D" id="2.60.40.10">
    <property type="entry name" value="Immunoglobulins"/>
    <property type="match status" value="1"/>
</dbReference>
<organism evidence="1">
    <name type="scientific">Hydatigena taeniaeformis</name>
    <name type="common">Feline tapeworm</name>
    <name type="synonym">Taenia taeniaeformis</name>
    <dbReference type="NCBI Taxonomy" id="6205"/>
    <lineage>
        <taxon>Eukaryota</taxon>
        <taxon>Metazoa</taxon>
        <taxon>Spiralia</taxon>
        <taxon>Lophotrochozoa</taxon>
        <taxon>Platyhelminthes</taxon>
        <taxon>Cestoda</taxon>
        <taxon>Eucestoda</taxon>
        <taxon>Cyclophyllidea</taxon>
        <taxon>Taeniidae</taxon>
        <taxon>Hydatigera</taxon>
    </lineage>
</organism>
<name>A0A0R3WYL3_HYDTA</name>
<dbReference type="AlphaFoldDB" id="A0A0R3WYL3"/>
<accession>A0A0R3WYL3</accession>
<dbReference type="WBParaSite" id="TTAC_0000585301-mRNA-1">
    <property type="protein sequence ID" value="TTAC_0000585301-mRNA-1"/>
    <property type="gene ID" value="TTAC_0000585301"/>
</dbReference>
<dbReference type="InterPro" id="IPR013783">
    <property type="entry name" value="Ig-like_fold"/>
</dbReference>
<protein>
    <submittedName>
        <fullName evidence="1">Ig-like domain-containing protein</fullName>
    </submittedName>
</protein>